<dbReference type="RefSeq" id="WP_231740836.1">
    <property type="nucleotide sequence ID" value="NZ_SIHI01000001.1"/>
</dbReference>
<dbReference type="AlphaFoldDB" id="A0A5C5X6U7"/>
<keyword evidence="3" id="KW-0378">Hydrolase</keyword>
<proteinExistence type="inferred from homology"/>
<gene>
    <name evidence="3" type="ORF">KOR42_21520</name>
</gene>
<dbReference type="Proteomes" id="UP000317243">
    <property type="component" value="Unassembled WGS sequence"/>
</dbReference>
<sequence length="278" mass="32190">MIIDAHQHFWQRSLPFDYDWLDSPEHQPISGDYLPEDLAKEMAKAGVDQSVFVQTQHNLDENRWALELANHYDFIAGIVGWVDLASLNCEEQLAEFREHPKFVGIRHITQGEPDDDFIIREPVKRGLAVLQKHEVPFDLLFYVKHLKHAKTLAEEFPDLPMVIDHLAKPRIKKQVLDDWEANFRAAARHENVYCKLSGMVTEADWNSWKVDDLRPYVEIALECFGPKRCMFGSDWPVCELAATYSEVFEALKEQTSQLSDAEQADIFGNTARRFYKLG</sequence>
<dbReference type="Gene3D" id="3.20.20.140">
    <property type="entry name" value="Metal-dependent hydrolases"/>
    <property type="match status" value="1"/>
</dbReference>
<keyword evidence="4" id="KW-1185">Reference proteome</keyword>
<evidence type="ECO:0000259" key="2">
    <source>
        <dbReference type="Pfam" id="PF04909"/>
    </source>
</evidence>
<reference evidence="3 4" key="1">
    <citation type="submission" date="2019-02" db="EMBL/GenBank/DDBJ databases">
        <title>Deep-cultivation of Planctomycetes and their phenomic and genomic characterization uncovers novel biology.</title>
        <authorList>
            <person name="Wiegand S."/>
            <person name="Jogler M."/>
            <person name="Boedeker C."/>
            <person name="Pinto D."/>
            <person name="Vollmers J."/>
            <person name="Rivas-Marin E."/>
            <person name="Kohn T."/>
            <person name="Peeters S.H."/>
            <person name="Heuer A."/>
            <person name="Rast P."/>
            <person name="Oberbeckmann S."/>
            <person name="Bunk B."/>
            <person name="Jeske O."/>
            <person name="Meyerdierks A."/>
            <person name="Storesund J.E."/>
            <person name="Kallscheuer N."/>
            <person name="Luecker S."/>
            <person name="Lage O.M."/>
            <person name="Pohl T."/>
            <person name="Merkel B.J."/>
            <person name="Hornburger P."/>
            <person name="Mueller R.-W."/>
            <person name="Bruemmer F."/>
            <person name="Labrenz M."/>
            <person name="Spormann A.M."/>
            <person name="Op Den Camp H."/>
            <person name="Overmann J."/>
            <person name="Amann R."/>
            <person name="Jetten M.S.M."/>
            <person name="Mascher T."/>
            <person name="Medema M.H."/>
            <person name="Devos D.P."/>
            <person name="Kaster A.-K."/>
            <person name="Ovreas L."/>
            <person name="Rohde M."/>
            <person name="Galperin M.Y."/>
            <person name="Jogler C."/>
        </authorList>
    </citation>
    <scope>NUCLEOTIDE SEQUENCE [LARGE SCALE GENOMIC DNA]</scope>
    <source>
        <strain evidence="3 4">KOR42</strain>
    </source>
</reference>
<dbReference type="PANTHER" id="PTHR43569:SF2">
    <property type="entry name" value="AMIDOHYDROLASE-RELATED DOMAIN-CONTAINING PROTEIN"/>
    <property type="match status" value="1"/>
</dbReference>
<evidence type="ECO:0000313" key="4">
    <source>
        <dbReference type="Proteomes" id="UP000317243"/>
    </source>
</evidence>
<organism evidence="3 4">
    <name type="scientific">Thalassoglobus neptunius</name>
    <dbReference type="NCBI Taxonomy" id="1938619"/>
    <lineage>
        <taxon>Bacteria</taxon>
        <taxon>Pseudomonadati</taxon>
        <taxon>Planctomycetota</taxon>
        <taxon>Planctomycetia</taxon>
        <taxon>Planctomycetales</taxon>
        <taxon>Planctomycetaceae</taxon>
        <taxon>Thalassoglobus</taxon>
    </lineage>
</organism>
<comment type="similarity">
    <text evidence="1">Belongs to the metallo-dependent hydrolases superfamily.</text>
</comment>
<evidence type="ECO:0000313" key="3">
    <source>
        <dbReference type="EMBL" id="TWT58766.1"/>
    </source>
</evidence>
<name>A0A5C5X6U7_9PLAN</name>
<evidence type="ECO:0000256" key="1">
    <source>
        <dbReference type="ARBA" id="ARBA00038310"/>
    </source>
</evidence>
<dbReference type="InterPro" id="IPR032466">
    <property type="entry name" value="Metal_Hydrolase"/>
</dbReference>
<dbReference type="EMBL" id="SIHI01000001">
    <property type="protein sequence ID" value="TWT58766.1"/>
    <property type="molecule type" value="Genomic_DNA"/>
</dbReference>
<dbReference type="SUPFAM" id="SSF51556">
    <property type="entry name" value="Metallo-dependent hydrolases"/>
    <property type="match status" value="1"/>
</dbReference>
<dbReference type="Pfam" id="PF04909">
    <property type="entry name" value="Amidohydro_2"/>
    <property type="match status" value="1"/>
</dbReference>
<feature type="domain" description="Amidohydrolase-related" evidence="2">
    <location>
        <begin position="3"/>
        <end position="277"/>
    </location>
</feature>
<dbReference type="PANTHER" id="PTHR43569">
    <property type="entry name" value="AMIDOHYDROLASE"/>
    <property type="match status" value="1"/>
</dbReference>
<dbReference type="GO" id="GO:0016787">
    <property type="term" value="F:hydrolase activity"/>
    <property type="evidence" value="ECO:0007669"/>
    <property type="project" value="UniProtKB-KW"/>
</dbReference>
<dbReference type="InterPro" id="IPR052350">
    <property type="entry name" value="Metallo-dep_Lactonases"/>
</dbReference>
<comment type="caution">
    <text evidence="3">The sequence shown here is derived from an EMBL/GenBank/DDBJ whole genome shotgun (WGS) entry which is preliminary data.</text>
</comment>
<protein>
    <submittedName>
        <fullName evidence="3">Amidohydrolase</fullName>
    </submittedName>
</protein>
<dbReference type="InterPro" id="IPR006680">
    <property type="entry name" value="Amidohydro-rel"/>
</dbReference>
<accession>A0A5C5X6U7</accession>